<protein>
    <submittedName>
        <fullName evidence="1">Uncharacterized protein</fullName>
    </submittedName>
</protein>
<dbReference type="STRING" id="1081108.A0A168C9V0"/>
<sequence>MAPSSTFICGSQGSEAAVLSKPLTALLFHYDTFISDDGGSPCEAAYLSSLANLKVRVLCAPTNIQTIRKTYRGLDVEVQPLQLKDSDLNTKRMLDLMGSTKEDGSTPLYIHVVHKILREMRMNQQLTGESFNYPAFKGEIGNADLTPTQLVPLFQRLAILESFMWQASENKKRRKRELETYNATQWTNEPGSLTIIDLSCPCVTPETACSLFNICLSIFLEQTICCGRVIALDEAHKYMIPSPEATAFTNSLTTAVRLQRHLGVRIVVATQDPTVSPLLLGLCSITIVHRFSSPSWARMLQAHLFTRVKTQDEQDERRWDLFASIARLRTGEALIFSPTIAFTEFDDAKRKNEAKPYMKVRIRSRLSTDGGKSVLAD</sequence>
<reference evidence="1 2" key="1">
    <citation type="journal article" date="2016" name="Genome Biol. Evol.">
        <title>Divergent and convergent evolution of fungal pathogenicity.</title>
        <authorList>
            <person name="Shang Y."/>
            <person name="Xiao G."/>
            <person name="Zheng P."/>
            <person name="Cen K."/>
            <person name="Zhan S."/>
            <person name="Wang C."/>
        </authorList>
    </citation>
    <scope>NUCLEOTIDE SEQUENCE [LARGE SCALE GENOMIC DNA]</scope>
    <source>
        <strain evidence="1 2">RCEF 1005</strain>
    </source>
</reference>
<accession>A0A168C9V0</accession>
<dbReference type="OrthoDB" id="2316594at2759"/>
<evidence type="ECO:0000313" key="2">
    <source>
        <dbReference type="Proteomes" id="UP000076881"/>
    </source>
</evidence>
<organism evidence="1 2">
    <name type="scientific">Akanthomyces lecanii RCEF 1005</name>
    <dbReference type="NCBI Taxonomy" id="1081108"/>
    <lineage>
        <taxon>Eukaryota</taxon>
        <taxon>Fungi</taxon>
        <taxon>Dikarya</taxon>
        <taxon>Ascomycota</taxon>
        <taxon>Pezizomycotina</taxon>
        <taxon>Sordariomycetes</taxon>
        <taxon>Hypocreomycetidae</taxon>
        <taxon>Hypocreales</taxon>
        <taxon>Cordycipitaceae</taxon>
        <taxon>Akanthomyces</taxon>
        <taxon>Cordyceps confragosa</taxon>
    </lineage>
</organism>
<dbReference type="EMBL" id="AZHF01000009">
    <property type="protein sequence ID" value="OAA71128.1"/>
    <property type="molecule type" value="Genomic_DNA"/>
</dbReference>
<dbReference type="AlphaFoldDB" id="A0A168C9V0"/>
<dbReference type="Gene3D" id="3.40.50.300">
    <property type="entry name" value="P-loop containing nucleotide triphosphate hydrolases"/>
    <property type="match status" value="1"/>
</dbReference>
<evidence type="ECO:0000313" key="1">
    <source>
        <dbReference type="EMBL" id="OAA71128.1"/>
    </source>
</evidence>
<dbReference type="SUPFAM" id="SSF52540">
    <property type="entry name" value="P-loop containing nucleoside triphosphate hydrolases"/>
    <property type="match status" value="1"/>
</dbReference>
<comment type="caution">
    <text evidence="1">The sequence shown here is derived from an EMBL/GenBank/DDBJ whole genome shotgun (WGS) entry which is preliminary data.</text>
</comment>
<gene>
    <name evidence="1" type="ORF">LEL_09719</name>
</gene>
<keyword evidence="2" id="KW-1185">Reference proteome</keyword>
<proteinExistence type="predicted"/>
<dbReference type="Proteomes" id="UP000076881">
    <property type="component" value="Unassembled WGS sequence"/>
</dbReference>
<dbReference type="InterPro" id="IPR027417">
    <property type="entry name" value="P-loop_NTPase"/>
</dbReference>
<name>A0A168C9V0_CORDF</name>